<dbReference type="PANTHER" id="PTHR11803">
    <property type="entry name" value="2-IMINOBUTANOATE/2-IMINOPROPANOATE DEAMINASE RIDA"/>
    <property type="match status" value="1"/>
</dbReference>
<proteinExistence type="inferred from homology"/>
<reference evidence="4" key="1">
    <citation type="submission" date="2016-11" db="EMBL/GenBank/DDBJ databases">
        <authorList>
            <person name="Varghese N."/>
            <person name="Submissions S."/>
        </authorList>
    </citation>
    <scope>NUCLEOTIDE SEQUENCE [LARGE SCALE GENOMIC DNA]</scope>
    <source>
        <strain evidence="4">GAS401</strain>
    </source>
</reference>
<gene>
    <name evidence="3" type="ORF">SAMN05444170_5002</name>
</gene>
<dbReference type="Gene3D" id="3.30.1330.40">
    <property type="entry name" value="RutC-like"/>
    <property type="match status" value="1"/>
</dbReference>
<evidence type="ECO:0000313" key="3">
    <source>
        <dbReference type="EMBL" id="SHN82092.1"/>
    </source>
</evidence>
<organism evidence="3 4">
    <name type="scientific">Bradyrhizobium erythrophlei</name>
    <dbReference type="NCBI Taxonomy" id="1437360"/>
    <lineage>
        <taxon>Bacteria</taxon>
        <taxon>Pseudomonadati</taxon>
        <taxon>Pseudomonadota</taxon>
        <taxon>Alphaproteobacteria</taxon>
        <taxon>Hyphomicrobiales</taxon>
        <taxon>Nitrobacteraceae</taxon>
        <taxon>Bradyrhizobium</taxon>
    </lineage>
</organism>
<dbReference type="InterPro" id="IPR006175">
    <property type="entry name" value="YjgF/YER057c/UK114"/>
</dbReference>
<dbReference type="GO" id="GO:0005829">
    <property type="term" value="C:cytosol"/>
    <property type="evidence" value="ECO:0007669"/>
    <property type="project" value="TreeGrafter"/>
</dbReference>
<name>A0A1M7UGH2_9BRAD</name>
<dbReference type="CDD" id="cd00448">
    <property type="entry name" value="YjgF_YER057c_UK114_family"/>
    <property type="match status" value="1"/>
</dbReference>
<dbReference type="EMBL" id="LT670849">
    <property type="protein sequence ID" value="SHN82092.1"/>
    <property type="molecule type" value="Genomic_DNA"/>
</dbReference>
<dbReference type="SUPFAM" id="SSF55298">
    <property type="entry name" value="YjgF-like"/>
    <property type="match status" value="1"/>
</dbReference>
<dbReference type="Proteomes" id="UP000184096">
    <property type="component" value="Chromosome I"/>
</dbReference>
<evidence type="ECO:0000256" key="2">
    <source>
        <dbReference type="SAM" id="MobiDB-lite"/>
    </source>
</evidence>
<accession>A0A1M7UGH2</accession>
<comment type="similarity">
    <text evidence="1">Belongs to the RutC family.</text>
</comment>
<dbReference type="RefSeq" id="WP_072826395.1">
    <property type="nucleotide sequence ID" value="NZ_LT670849.1"/>
</dbReference>
<evidence type="ECO:0000313" key="4">
    <source>
        <dbReference type="Proteomes" id="UP000184096"/>
    </source>
</evidence>
<dbReference type="InterPro" id="IPR035959">
    <property type="entry name" value="RutC-like_sf"/>
</dbReference>
<dbReference type="GO" id="GO:0019239">
    <property type="term" value="F:deaminase activity"/>
    <property type="evidence" value="ECO:0007669"/>
    <property type="project" value="TreeGrafter"/>
</dbReference>
<dbReference type="PANTHER" id="PTHR11803:SF58">
    <property type="entry name" value="PROTEIN HMF1-RELATED"/>
    <property type="match status" value="1"/>
</dbReference>
<feature type="compositionally biased region" description="Polar residues" evidence="2">
    <location>
        <begin position="1"/>
        <end position="12"/>
    </location>
</feature>
<evidence type="ECO:0000256" key="1">
    <source>
        <dbReference type="ARBA" id="ARBA00010552"/>
    </source>
</evidence>
<feature type="region of interest" description="Disordered" evidence="2">
    <location>
        <begin position="1"/>
        <end position="24"/>
    </location>
</feature>
<sequence>MNPSKGQVSAVRSESETGVRILQPGGWPTPKGYANGMAAEGRLVVTGGVIGWDVHGHLPPDFVAQVRQTLRNIAAILTEGGAKPEHLVRLTWYVVDMDEYLASLKALGQIYREIFGAHYPAMALVQVVRLVEKAAKVEIEATAVVPR</sequence>
<dbReference type="Pfam" id="PF01042">
    <property type="entry name" value="Ribonuc_L-PSP"/>
    <property type="match status" value="1"/>
</dbReference>
<dbReference type="AlphaFoldDB" id="A0A1M7UGH2"/>
<keyword evidence="4" id="KW-1185">Reference proteome</keyword>
<protein>
    <submittedName>
        <fullName evidence="3">Enamine deaminase RidA, house cleaning of reactive enamine intermediates, YjgF/YER057c/UK114 family</fullName>
    </submittedName>
</protein>